<reference evidence="1 2" key="1">
    <citation type="submission" date="2014-04" db="EMBL/GenBank/DDBJ databases">
        <authorList>
            <consortium name="DOE Joint Genome Institute"/>
            <person name="Kuo A."/>
            <person name="Gay G."/>
            <person name="Dore J."/>
            <person name="Kohler A."/>
            <person name="Nagy L.G."/>
            <person name="Floudas D."/>
            <person name="Copeland A."/>
            <person name="Barry K.W."/>
            <person name="Cichocki N."/>
            <person name="Veneault-Fourrey C."/>
            <person name="LaButti K."/>
            <person name="Lindquist E.A."/>
            <person name="Lipzen A."/>
            <person name="Lundell T."/>
            <person name="Morin E."/>
            <person name="Murat C."/>
            <person name="Sun H."/>
            <person name="Tunlid A."/>
            <person name="Henrissat B."/>
            <person name="Grigoriev I.V."/>
            <person name="Hibbett D.S."/>
            <person name="Martin F."/>
            <person name="Nordberg H.P."/>
            <person name="Cantor M.N."/>
            <person name="Hua S.X."/>
        </authorList>
    </citation>
    <scope>NUCLEOTIDE SEQUENCE [LARGE SCALE GENOMIC DNA]</scope>
    <source>
        <strain evidence="2">h7</strain>
    </source>
</reference>
<evidence type="ECO:0000313" key="2">
    <source>
        <dbReference type="Proteomes" id="UP000053424"/>
    </source>
</evidence>
<gene>
    <name evidence="1" type="ORF">M413DRAFT_443750</name>
</gene>
<organism evidence="1 2">
    <name type="scientific">Hebeloma cylindrosporum</name>
    <dbReference type="NCBI Taxonomy" id="76867"/>
    <lineage>
        <taxon>Eukaryota</taxon>
        <taxon>Fungi</taxon>
        <taxon>Dikarya</taxon>
        <taxon>Basidiomycota</taxon>
        <taxon>Agaricomycotina</taxon>
        <taxon>Agaricomycetes</taxon>
        <taxon>Agaricomycetidae</taxon>
        <taxon>Agaricales</taxon>
        <taxon>Agaricineae</taxon>
        <taxon>Hymenogastraceae</taxon>
        <taxon>Hebeloma</taxon>
    </lineage>
</organism>
<protein>
    <submittedName>
        <fullName evidence="1">Uncharacterized protein</fullName>
    </submittedName>
</protein>
<dbReference type="AlphaFoldDB" id="A0A0C2Y1Y6"/>
<name>A0A0C2Y1Y6_HEBCY</name>
<proteinExistence type="predicted"/>
<sequence>MRDFKGFGTFLAVRGEKLIICLAFSAPLQAAPTKCHNSLSIPSTTPVLRAYSYSLDCHSGMQPFSCMRTSGRLAK</sequence>
<keyword evidence="2" id="KW-1185">Reference proteome</keyword>
<accession>A0A0C2Y1Y6</accession>
<dbReference type="HOGENOM" id="CLU_2671350_0_0_1"/>
<dbReference type="EMBL" id="KN831775">
    <property type="protein sequence ID" value="KIM43873.1"/>
    <property type="molecule type" value="Genomic_DNA"/>
</dbReference>
<dbReference type="Proteomes" id="UP000053424">
    <property type="component" value="Unassembled WGS sequence"/>
</dbReference>
<reference evidence="2" key="2">
    <citation type="submission" date="2015-01" db="EMBL/GenBank/DDBJ databases">
        <title>Evolutionary Origins and Diversification of the Mycorrhizal Mutualists.</title>
        <authorList>
            <consortium name="DOE Joint Genome Institute"/>
            <consortium name="Mycorrhizal Genomics Consortium"/>
            <person name="Kohler A."/>
            <person name="Kuo A."/>
            <person name="Nagy L.G."/>
            <person name="Floudas D."/>
            <person name="Copeland A."/>
            <person name="Barry K.W."/>
            <person name="Cichocki N."/>
            <person name="Veneault-Fourrey C."/>
            <person name="LaButti K."/>
            <person name="Lindquist E.A."/>
            <person name="Lipzen A."/>
            <person name="Lundell T."/>
            <person name="Morin E."/>
            <person name="Murat C."/>
            <person name="Riley R."/>
            <person name="Ohm R."/>
            <person name="Sun H."/>
            <person name="Tunlid A."/>
            <person name="Henrissat B."/>
            <person name="Grigoriev I.V."/>
            <person name="Hibbett D.S."/>
            <person name="Martin F."/>
        </authorList>
    </citation>
    <scope>NUCLEOTIDE SEQUENCE [LARGE SCALE GENOMIC DNA]</scope>
    <source>
        <strain evidence="2">h7</strain>
    </source>
</reference>
<evidence type="ECO:0000313" key="1">
    <source>
        <dbReference type="EMBL" id="KIM43873.1"/>
    </source>
</evidence>